<protein>
    <recommendedName>
        <fullName evidence="3">Type VI secretion system needle protein Hcp</fullName>
    </recommendedName>
</protein>
<dbReference type="GO" id="GO:0033104">
    <property type="term" value="C:type VI protein secretion system complex"/>
    <property type="evidence" value="ECO:0007669"/>
    <property type="project" value="InterPro"/>
</dbReference>
<comment type="caution">
    <text evidence="1">The sequence shown here is derived from an EMBL/GenBank/DDBJ whole genome shotgun (WGS) entry which is preliminary data.</text>
</comment>
<reference evidence="1 2" key="1">
    <citation type="submission" date="2013-08" db="EMBL/GenBank/DDBJ databases">
        <authorList>
            <person name="Weinstock G."/>
            <person name="Sodergren E."/>
            <person name="Wylie T."/>
            <person name="Fulton L."/>
            <person name="Fulton R."/>
            <person name="Fronick C."/>
            <person name="O'Laughlin M."/>
            <person name="Godfrey J."/>
            <person name="Miner T."/>
            <person name="Herter B."/>
            <person name="Appelbaum E."/>
            <person name="Cordes M."/>
            <person name="Lek S."/>
            <person name="Wollam A."/>
            <person name="Pepin K.H."/>
            <person name="Palsikar V.B."/>
            <person name="Mitreva M."/>
            <person name="Wilson R.K."/>
        </authorList>
    </citation>
    <scope>NUCLEOTIDE SEQUENCE [LARGE SCALE GENOMIC DNA]</scope>
    <source>
        <strain evidence="1 2">ATCC 15930</strain>
    </source>
</reference>
<dbReference type="HOGENOM" id="CLU_1383032_0_0_10"/>
<dbReference type="eggNOG" id="ENOG5032TYM">
    <property type="taxonomic scope" value="Bacteria"/>
</dbReference>
<dbReference type="Pfam" id="PF17642">
    <property type="entry name" value="TssD"/>
    <property type="match status" value="1"/>
</dbReference>
<keyword evidence="2" id="KW-1185">Reference proteome</keyword>
<dbReference type="AlphaFoldDB" id="A0A069QHR0"/>
<dbReference type="PATRIC" id="fig|1122985.7.peg.1583"/>
<organism evidence="1 2">
    <name type="scientific">Hoylesella loescheii DSM 19665 = JCM 12249 = ATCC 15930</name>
    <dbReference type="NCBI Taxonomy" id="1122985"/>
    <lineage>
        <taxon>Bacteria</taxon>
        <taxon>Pseudomonadati</taxon>
        <taxon>Bacteroidota</taxon>
        <taxon>Bacteroidia</taxon>
        <taxon>Bacteroidales</taxon>
        <taxon>Prevotellaceae</taxon>
        <taxon>Hoylesella</taxon>
    </lineage>
</organism>
<accession>A0A069QHR0</accession>
<dbReference type="EMBL" id="JNGW01000065">
    <property type="protein sequence ID" value="KDR52398.1"/>
    <property type="molecule type" value="Genomic_DNA"/>
</dbReference>
<evidence type="ECO:0000313" key="2">
    <source>
        <dbReference type="Proteomes" id="UP000027442"/>
    </source>
</evidence>
<name>A0A069QHR0_HOYLO</name>
<sequence>MSRFATSTTFGRVPYVLPWKTAAHEGLRRNQAALTAFSFRCPRAWGKWKDKTHSVNIQQQPKTRFMSSFRATLEMGGKEYDVLYSNYEFKRNTDAKGKPASSVTGGYVSVTVESTEDTTAIEAMLNNQFKTVDGKIVYKKTDEDAKMKEIEFKNAYIVHYKETLDTTNDVPMTIAMTLSAETLTVGNAELDNRWAKV</sequence>
<evidence type="ECO:0008006" key="3">
    <source>
        <dbReference type="Google" id="ProtNLM"/>
    </source>
</evidence>
<gene>
    <name evidence="1" type="ORF">HMPREF1991_01521</name>
</gene>
<dbReference type="Proteomes" id="UP000027442">
    <property type="component" value="Unassembled WGS sequence"/>
</dbReference>
<dbReference type="InterPro" id="IPR041408">
    <property type="entry name" value="Hcp_Tssd"/>
</dbReference>
<proteinExistence type="predicted"/>
<evidence type="ECO:0000313" key="1">
    <source>
        <dbReference type="EMBL" id="KDR52398.1"/>
    </source>
</evidence>